<dbReference type="Pfam" id="PF02353">
    <property type="entry name" value="CMAS"/>
    <property type="match status" value="1"/>
</dbReference>
<evidence type="ECO:0000256" key="1">
    <source>
        <dbReference type="ARBA" id="ARBA00010815"/>
    </source>
</evidence>
<proteinExistence type="inferred from homology"/>
<dbReference type="PIRSF" id="PIRSF003085">
    <property type="entry name" value="CMAS"/>
    <property type="match status" value="1"/>
</dbReference>
<keyword evidence="4" id="KW-0949">S-adenosyl-L-methionine</keyword>
<evidence type="ECO:0000256" key="5">
    <source>
        <dbReference type="ARBA" id="ARBA00023098"/>
    </source>
</evidence>
<dbReference type="GO" id="GO:0032259">
    <property type="term" value="P:methylation"/>
    <property type="evidence" value="ECO:0007669"/>
    <property type="project" value="UniProtKB-KW"/>
</dbReference>
<dbReference type="Gene3D" id="3.40.50.150">
    <property type="entry name" value="Vaccinia Virus protein VP39"/>
    <property type="match status" value="1"/>
</dbReference>
<dbReference type="SUPFAM" id="SSF53335">
    <property type="entry name" value="S-adenosyl-L-methionine-dependent methyltransferases"/>
    <property type="match status" value="1"/>
</dbReference>
<comment type="caution">
    <text evidence="6">The sequence shown here is derived from an EMBL/GenBank/DDBJ whole genome shotgun (WGS) entry which is preliminary data.</text>
</comment>
<name>A0ABP6QHI1_9ACTN</name>
<dbReference type="GO" id="GO:0008168">
    <property type="term" value="F:methyltransferase activity"/>
    <property type="evidence" value="ECO:0007669"/>
    <property type="project" value="UniProtKB-KW"/>
</dbReference>
<comment type="similarity">
    <text evidence="1">Belongs to the CFA/CMAS family.</text>
</comment>
<reference evidence="7" key="1">
    <citation type="journal article" date="2019" name="Int. J. Syst. Evol. Microbiol.">
        <title>The Global Catalogue of Microorganisms (GCM) 10K type strain sequencing project: providing services to taxonomists for standard genome sequencing and annotation.</title>
        <authorList>
            <consortium name="The Broad Institute Genomics Platform"/>
            <consortium name="The Broad Institute Genome Sequencing Center for Infectious Disease"/>
            <person name="Wu L."/>
            <person name="Ma J."/>
        </authorList>
    </citation>
    <scope>NUCLEOTIDE SEQUENCE [LARGE SCALE GENOMIC DNA]</scope>
    <source>
        <strain evidence="7">JCM 9377</strain>
    </source>
</reference>
<accession>A0ABP6QHI1</accession>
<dbReference type="PANTHER" id="PTHR43667:SF1">
    <property type="entry name" value="CYCLOPROPANE-FATTY-ACYL-PHOSPHOLIPID SYNTHASE"/>
    <property type="match status" value="1"/>
</dbReference>
<dbReference type="InterPro" id="IPR029063">
    <property type="entry name" value="SAM-dependent_MTases_sf"/>
</dbReference>
<organism evidence="6 7">
    <name type="scientific">Actinocorallia longicatena</name>
    <dbReference type="NCBI Taxonomy" id="111803"/>
    <lineage>
        <taxon>Bacteria</taxon>
        <taxon>Bacillati</taxon>
        <taxon>Actinomycetota</taxon>
        <taxon>Actinomycetes</taxon>
        <taxon>Streptosporangiales</taxon>
        <taxon>Thermomonosporaceae</taxon>
        <taxon>Actinocorallia</taxon>
    </lineage>
</organism>
<dbReference type="PANTHER" id="PTHR43667">
    <property type="entry name" value="CYCLOPROPANE-FATTY-ACYL-PHOSPHOLIPID SYNTHASE"/>
    <property type="match status" value="1"/>
</dbReference>
<evidence type="ECO:0000256" key="3">
    <source>
        <dbReference type="ARBA" id="ARBA00022679"/>
    </source>
</evidence>
<evidence type="ECO:0000256" key="4">
    <source>
        <dbReference type="ARBA" id="ARBA00022691"/>
    </source>
</evidence>
<dbReference type="EMBL" id="BAAAUV010000020">
    <property type="protein sequence ID" value="GAA3229916.1"/>
    <property type="molecule type" value="Genomic_DNA"/>
</dbReference>
<evidence type="ECO:0000313" key="6">
    <source>
        <dbReference type="EMBL" id="GAA3229916.1"/>
    </source>
</evidence>
<dbReference type="Proteomes" id="UP001501237">
    <property type="component" value="Unassembled WGS sequence"/>
</dbReference>
<keyword evidence="5" id="KW-0443">Lipid metabolism</keyword>
<dbReference type="InterPro" id="IPR050723">
    <property type="entry name" value="CFA/CMAS"/>
</dbReference>
<keyword evidence="7" id="KW-1185">Reference proteome</keyword>
<evidence type="ECO:0000313" key="7">
    <source>
        <dbReference type="Proteomes" id="UP001501237"/>
    </source>
</evidence>
<keyword evidence="2 6" id="KW-0489">Methyltransferase</keyword>
<dbReference type="CDD" id="cd02440">
    <property type="entry name" value="AdoMet_MTases"/>
    <property type="match status" value="1"/>
</dbReference>
<sequence length="425" mass="47505">MCEGLMTLAKVFERVTNGEDVPVEFAAYDGSRAGSPDADVRIEIRTPYAVSYLIRSPGLLGLARAYVSGHIDVHGDMYETLTRLSDTLNGLTFADRLRVLGGVADDPLLRAAAATRVKPPAQEAPRKSRFRRHSKERDAEAIHHHYDVSNRFYEWVLGPSMAYTCAVYPSLGASLEEAQATKFDLVARKIGLEPGMRLLDVGCGWGGMVMHAAREYGVKALGVTLSKQQAEWAQKAIAENGLSELAEVRFMDYRDVPEAGFDAVSSIGLTEHIGQANVPAYFQFLNRKLKPGGRMLNHAITRQDNTQDSIRPDGFINRYVFPDGELEGPGYLQSQMNDHGFEIRHQENFREHYAMTLRDWCRNLDDHWEEAVEEVGEATARVWRLYMAGCRLGFDRNFIQLHQILGVKLPSSGVSGMPLRATWGI</sequence>
<gene>
    <name evidence="6" type="ORF">GCM10010468_60080</name>
</gene>
<protein>
    <submittedName>
        <fullName evidence="6">Class I SAM-dependent methyltransferase</fullName>
    </submittedName>
</protein>
<evidence type="ECO:0000256" key="2">
    <source>
        <dbReference type="ARBA" id="ARBA00022603"/>
    </source>
</evidence>
<keyword evidence="3" id="KW-0808">Transferase</keyword>
<dbReference type="InterPro" id="IPR003333">
    <property type="entry name" value="CMAS"/>
</dbReference>